<evidence type="ECO:0000259" key="3">
    <source>
        <dbReference type="Pfam" id="PF08486"/>
    </source>
</evidence>
<feature type="domain" description="Sporulation stage II protein D amidase enhancer LytB N-terminal" evidence="3">
    <location>
        <begin position="318"/>
        <end position="388"/>
    </location>
</feature>
<gene>
    <name evidence="4" type="ORF">A2363_00210</name>
</gene>
<dbReference type="EMBL" id="MFKE01000020">
    <property type="protein sequence ID" value="OGG34850.1"/>
    <property type="molecule type" value="Genomic_DNA"/>
</dbReference>
<name>A0A1F6BD78_9BACT</name>
<protein>
    <recommendedName>
        <fullName evidence="3">Sporulation stage II protein D amidase enhancer LytB N-terminal domain-containing protein</fullName>
    </recommendedName>
</protein>
<feature type="coiled-coil region" evidence="1">
    <location>
        <begin position="153"/>
        <end position="183"/>
    </location>
</feature>
<reference evidence="4 5" key="1">
    <citation type="journal article" date="2016" name="Nat. Commun.">
        <title>Thousands of microbial genomes shed light on interconnected biogeochemical processes in an aquifer system.</title>
        <authorList>
            <person name="Anantharaman K."/>
            <person name="Brown C.T."/>
            <person name="Hug L.A."/>
            <person name="Sharon I."/>
            <person name="Castelle C.J."/>
            <person name="Probst A.J."/>
            <person name="Thomas B.C."/>
            <person name="Singh A."/>
            <person name="Wilkins M.J."/>
            <person name="Karaoz U."/>
            <person name="Brodie E.L."/>
            <person name="Williams K.H."/>
            <person name="Hubbard S.S."/>
            <person name="Banfield J.F."/>
        </authorList>
    </citation>
    <scope>NUCLEOTIDE SEQUENCE [LARGE SCALE GENOMIC DNA]</scope>
</reference>
<dbReference type="Pfam" id="PF08486">
    <property type="entry name" value="SpoIID"/>
    <property type="match status" value="1"/>
</dbReference>
<proteinExistence type="predicted"/>
<feature type="signal peptide" evidence="2">
    <location>
        <begin position="1"/>
        <end position="23"/>
    </location>
</feature>
<dbReference type="InterPro" id="IPR013693">
    <property type="entry name" value="SpoIID/LytB_N"/>
</dbReference>
<dbReference type="AlphaFoldDB" id="A0A1F6BD78"/>
<dbReference type="Gene3D" id="6.10.250.3150">
    <property type="match status" value="1"/>
</dbReference>
<dbReference type="Proteomes" id="UP000176186">
    <property type="component" value="Unassembled WGS sequence"/>
</dbReference>
<evidence type="ECO:0000256" key="1">
    <source>
        <dbReference type="SAM" id="Coils"/>
    </source>
</evidence>
<sequence>MKRIFFSLSLMALLAFPVMPVFAQECDASNISQMNLEALTRISATCNAALSQMEAAVRPHVDELQKMDKAIAAFQARIKQVEAGVAQKSIEIARGEKELEGSLILASERIRKFYIRSYKANPMYLFFSSTSIGSVLRTMGYQDAAVNEDKKVITQTAVTVKSLEDKKAALEREQATLAALKADTDKRAISVRKLVAEATAYQTKLRGVLTAVTAAQQAILTARSGTFTTSLGDVPLADDPNAAPNYNPGFSPAFAGFSFGAYTHKKGMSQYGAKGRAQQGQNANQILQAYYGKTPVSKDTGGDISVSGIGSMNFEDRYMMGIAEMPASFPAEALKAQAIAARSYAYRYKTQGQSICTTQSCQVFSSSKADNPPGEWREAVQSTRGQVIEDVVTYYSSTTGGYLLTMGWDTTCGNQGCWTSGAYESIAGSPWFYKGWYTADYYNNSAKCGKTSPWLTQDEFIDILNAWRVLTGGGDASRVLPTTLSSCPISGASGNPFSISEMRAEANAHGGAFTSVSSVSVSYSTEGYTSAVIVNGQSIPGDQFKQAFNLRAPGYISIRSSLFNIERK</sequence>
<accession>A0A1F6BD78</accession>
<keyword evidence="1" id="KW-0175">Coiled coil</keyword>
<comment type="caution">
    <text evidence="4">The sequence shown here is derived from an EMBL/GenBank/DDBJ whole genome shotgun (WGS) entry which is preliminary data.</text>
</comment>
<evidence type="ECO:0000256" key="2">
    <source>
        <dbReference type="SAM" id="SignalP"/>
    </source>
</evidence>
<organism evidence="4 5">
    <name type="scientific">Candidatus Gottesmanbacteria bacterium RIFOXYB1_FULL_47_11</name>
    <dbReference type="NCBI Taxonomy" id="1798401"/>
    <lineage>
        <taxon>Bacteria</taxon>
        <taxon>Candidatus Gottesmaniibacteriota</taxon>
    </lineage>
</organism>
<dbReference type="STRING" id="1798401.A2363_00210"/>
<evidence type="ECO:0000313" key="4">
    <source>
        <dbReference type="EMBL" id="OGG34850.1"/>
    </source>
</evidence>
<keyword evidence="2" id="KW-0732">Signal</keyword>
<feature type="chain" id="PRO_5009523083" description="Sporulation stage II protein D amidase enhancer LytB N-terminal domain-containing protein" evidence="2">
    <location>
        <begin position="24"/>
        <end position="568"/>
    </location>
</feature>
<evidence type="ECO:0000313" key="5">
    <source>
        <dbReference type="Proteomes" id="UP000176186"/>
    </source>
</evidence>